<evidence type="ECO:0000256" key="3">
    <source>
        <dbReference type="ARBA" id="ARBA00022692"/>
    </source>
</evidence>
<keyword evidence="4 6" id="KW-1133">Transmembrane helix</keyword>
<evidence type="ECO:0000256" key="1">
    <source>
        <dbReference type="ARBA" id="ARBA00004141"/>
    </source>
</evidence>
<evidence type="ECO:0000256" key="6">
    <source>
        <dbReference type="SAM" id="Phobius"/>
    </source>
</evidence>
<name>A0AA35LSK1_9HYPO</name>
<feature type="transmembrane region" description="Helical" evidence="6">
    <location>
        <begin position="67"/>
        <end position="90"/>
    </location>
</feature>
<protein>
    <recommendedName>
        <fullName evidence="9">Amino acid permease</fullName>
    </recommendedName>
</protein>
<keyword evidence="8" id="KW-1185">Reference proteome</keyword>
<gene>
    <name evidence="7" type="ORF">CCHLO57077_00017324</name>
</gene>
<dbReference type="GO" id="GO:0022857">
    <property type="term" value="F:transmembrane transporter activity"/>
    <property type="evidence" value="ECO:0007669"/>
    <property type="project" value="InterPro"/>
</dbReference>
<evidence type="ECO:0000256" key="5">
    <source>
        <dbReference type="ARBA" id="ARBA00023136"/>
    </source>
</evidence>
<dbReference type="AlphaFoldDB" id="A0AA35LSK1"/>
<feature type="transmembrane region" description="Helical" evidence="6">
    <location>
        <begin position="111"/>
        <end position="130"/>
    </location>
</feature>
<evidence type="ECO:0000313" key="7">
    <source>
        <dbReference type="EMBL" id="CAI6060049.1"/>
    </source>
</evidence>
<dbReference type="Gene3D" id="1.20.1740.10">
    <property type="entry name" value="Amino acid/polyamine transporter I"/>
    <property type="match status" value="1"/>
</dbReference>
<sequence length="188" mass="20294">MAAAVAGVTPTSRTLWAFARDRAAPFSGFLSDVNQKKQVPVRAIWIIVILQIVLGLIYLASSTAFNAILSMVIVSMYTSYIIPIAAMLFGGRGRVRSADYGPFKLGRSLGVILNIVSVGWILVSMVFSTFPGVMPTTADNMNYSIVVIIGWLVFGILFYLVSGRRKFEMPIVSAGLIMGIPLTVDPAA</sequence>
<evidence type="ECO:0000256" key="4">
    <source>
        <dbReference type="ARBA" id="ARBA00022989"/>
    </source>
</evidence>
<evidence type="ECO:0008006" key="9">
    <source>
        <dbReference type="Google" id="ProtNLM"/>
    </source>
</evidence>
<evidence type="ECO:0000256" key="2">
    <source>
        <dbReference type="ARBA" id="ARBA00022448"/>
    </source>
</evidence>
<comment type="caution">
    <text evidence="7">The sequence shown here is derived from an EMBL/GenBank/DDBJ whole genome shotgun (WGS) entry which is preliminary data.</text>
</comment>
<dbReference type="Pfam" id="PF13520">
    <property type="entry name" value="AA_permease_2"/>
    <property type="match status" value="1"/>
</dbReference>
<dbReference type="PANTHER" id="PTHR45649">
    <property type="entry name" value="AMINO-ACID PERMEASE BAT1"/>
    <property type="match status" value="1"/>
</dbReference>
<feature type="transmembrane region" description="Helical" evidence="6">
    <location>
        <begin position="142"/>
        <end position="161"/>
    </location>
</feature>
<dbReference type="Proteomes" id="UP001160390">
    <property type="component" value="Unassembled WGS sequence"/>
</dbReference>
<evidence type="ECO:0000313" key="8">
    <source>
        <dbReference type="Proteomes" id="UP001160390"/>
    </source>
</evidence>
<organism evidence="7 8">
    <name type="scientific">Clonostachys chloroleuca</name>
    <dbReference type="NCBI Taxonomy" id="1926264"/>
    <lineage>
        <taxon>Eukaryota</taxon>
        <taxon>Fungi</taxon>
        <taxon>Dikarya</taxon>
        <taxon>Ascomycota</taxon>
        <taxon>Pezizomycotina</taxon>
        <taxon>Sordariomycetes</taxon>
        <taxon>Hypocreomycetidae</taxon>
        <taxon>Hypocreales</taxon>
        <taxon>Bionectriaceae</taxon>
        <taxon>Clonostachys</taxon>
    </lineage>
</organism>
<dbReference type="GO" id="GO:0016020">
    <property type="term" value="C:membrane"/>
    <property type="evidence" value="ECO:0007669"/>
    <property type="project" value="UniProtKB-SubCell"/>
</dbReference>
<feature type="transmembrane region" description="Helical" evidence="6">
    <location>
        <begin position="43"/>
        <end position="61"/>
    </location>
</feature>
<keyword evidence="2" id="KW-0813">Transport</keyword>
<dbReference type="PANTHER" id="PTHR45649:SF14">
    <property type="entry name" value="GABA PERMEASE"/>
    <property type="match status" value="1"/>
</dbReference>
<keyword evidence="3 6" id="KW-0812">Transmembrane</keyword>
<dbReference type="InterPro" id="IPR002293">
    <property type="entry name" value="AA/rel_permease1"/>
</dbReference>
<reference evidence="7" key="1">
    <citation type="submission" date="2023-01" db="EMBL/GenBank/DDBJ databases">
        <authorList>
            <person name="Piombo E."/>
        </authorList>
    </citation>
    <scope>NUCLEOTIDE SEQUENCE</scope>
</reference>
<dbReference type="EMBL" id="CABFNP030000617">
    <property type="protein sequence ID" value="CAI6060049.1"/>
    <property type="molecule type" value="Genomic_DNA"/>
</dbReference>
<proteinExistence type="predicted"/>
<comment type="subcellular location">
    <subcellularLocation>
        <location evidence="1">Membrane</location>
        <topology evidence="1">Multi-pass membrane protein</topology>
    </subcellularLocation>
</comment>
<keyword evidence="5 6" id="KW-0472">Membrane</keyword>
<accession>A0AA35LSK1</accession>